<feature type="region of interest" description="Disordered" evidence="6">
    <location>
        <begin position="140"/>
        <end position="168"/>
    </location>
</feature>
<evidence type="ECO:0000256" key="4">
    <source>
        <dbReference type="ARBA" id="ARBA00023134"/>
    </source>
</evidence>
<proteinExistence type="inferred from homology"/>
<accession>A0ABY7WVK5</accession>
<evidence type="ECO:0000256" key="5">
    <source>
        <dbReference type="HAMAP-Rule" id="MF_00900"/>
    </source>
</evidence>
<dbReference type="PANTHER" id="PTHR10229:SF4">
    <property type="entry name" value="GTPASE HFLX"/>
    <property type="match status" value="1"/>
</dbReference>
<comment type="similarity">
    <text evidence="5">Belongs to the TRAFAC class OBG-HflX-like GTPase superfamily. HflX GTPase family.</text>
</comment>
<dbReference type="PANTHER" id="PTHR10229">
    <property type="entry name" value="GTP-BINDING PROTEIN HFLX"/>
    <property type="match status" value="1"/>
</dbReference>
<dbReference type="SUPFAM" id="SSF52540">
    <property type="entry name" value="P-loop containing nucleoside triphosphate hydrolases"/>
    <property type="match status" value="1"/>
</dbReference>
<dbReference type="InterPro" id="IPR016496">
    <property type="entry name" value="GTPase_HflX"/>
</dbReference>
<keyword evidence="2 5" id="KW-0547">Nucleotide-binding</keyword>
<keyword evidence="5" id="KW-0963">Cytoplasm</keyword>
<dbReference type="Proteomes" id="UP001220377">
    <property type="component" value="Chromosome"/>
</dbReference>
<reference evidence="8 9" key="1">
    <citation type="submission" date="2023-02" db="EMBL/GenBank/DDBJ databases">
        <title>Genome sequence of Lacticaseibacillus sp. KACC 23028.</title>
        <authorList>
            <person name="Kim S."/>
            <person name="Heo J."/>
            <person name="Kwon S.-W."/>
        </authorList>
    </citation>
    <scope>NUCLEOTIDE SEQUENCE [LARGE SCALE GENOMIC DNA]</scope>
    <source>
        <strain evidence="8 9">KACC 23028</strain>
    </source>
</reference>
<dbReference type="InterPro" id="IPR042108">
    <property type="entry name" value="GTPase_HflX_N_sf"/>
</dbReference>
<dbReference type="PRINTS" id="PR00326">
    <property type="entry name" value="GTP1OBG"/>
</dbReference>
<keyword evidence="3" id="KW-0460">Magnesium</keyword>
<sequence>MPETQAEPTKVIISGITRRQENFDYTMTELGELAKAAGYNVVAKVTQSLDNPTGATYFGKGKVEELGETATMNDASLIIVNDELSPSQLRNIEKGAKVHTIDRTQLILDIFGLRARSKQAKTQVEIARLRYQLPRLRQRNAGFDQQGGGSTGAGGALANRGAGETQLEQDQRVLRKRIGRLKQELVDEERDEAVRSNQRQESAYPTVALVGYTNAGKSTTMNGLLNLFAERPDDKQVEEKDMLFATLDTSVRSIDLPGNRKFLLSDTVGFVGKLPTKLVDSFKATLAEAKNADLLIQVVDYADDNYPDMMKVTEDTLKEIGAEDIPMIVAYNKADLRNDGTTFPEENGEDHLVYSARDKASLQKLAEMIERHIFADAVTAQYLIPFTDGAVVSKLNEVARVDKTEYTEDGTLITATMTQANAGRFAKYVQEQ</sequence>
<evidence type="ECO:0000256" key="1">
    <source>
        <dbReference type="ARBA" id="ARBA00022723"/>
    </source>
</evidence>
<evidence type="ECO:0000313" key="8">
    <source>
        <dbReference type="EMBL" id="WDF83180.1"/>
    </source>
</evidence>
<dbReference type="InterPro" id="IPR025121">
    <property type="entry name" value="GTPase_HflX_N"/>
</dbReference>
<dbReference type="Pfam" id="PF13167">
    <property type="entry name" value="GTP-bdg_N"/>
    <property type="match status" value="1"/>
</dbReference>
<keyword evidence="1" id="KW-0479">Metal-binding</keyword>
<evidence type="ECO:0000259" key="7">
    <source>
        <dbReference type="PROSITE" id="PS51705"/>
    </source>
</evidence>
<dbReference type="Gene3D" id="3.40.50.11060">
    <property type="entry name" value="GTPase HflX, N-terminal domain"/>
    <property type="match status" value="1"/>
</dbReference>
<dbReference type="EMBL" id="CP117884">
    <property type="protein sequence ID" value="WDF83180.1"/>
    <property type="molecule type" value="Genomic_DNA"/>
</dbReference>
<dbReference type="Gene3D" id="6.10.250.2860">
    <property type="match status" value="1"/>
</dbReference>
<comment type="function">
    <text evidence="5">GTPase that associates with the 50S ribosomal subunit and may have a role during protein synthesis or ribosome biogenesis.</text>
</comment>
<name>A0ABY7WVK5_9LACO</name>
<evidence type="ECO:0000313" key="9">
    <source>
        <dbReference type="Proteomes" id="UP001220377"/>
    </source>
</evidence>
<dbReference type="PROSITE" id="PS51705">
    <property type="entry name" value="G_HFLX"/>
    <property type="match status" value="1"/>
</dbReference>
<dbReference type="InterPro" id="IPR030394">
    <property type="entry name" value="G_HFLX_dom"/>
</dbReference>
<evidence type="ECO:0000256" key="3">
    <source>
        <dbReference type="ARBA" id="ARBA00022842"/>
    </source>
</evidence>
<dbReference type="CDD" id="cd01878">
    <property type="entry name" value="HflX"/>
    <property type="match status" value="1"/>
</dbReference>
<dbReference type="HAMAP" id="MF_00900">
    <property type="entry name" value="GTPase_HflX"/>
    <property type="match status" value="1"/>
</dbReference>
<dbReference type="Pfam" id="PF16360">
    <property type="entry name" value="GTP-bdg_M"/>
    <property type="match status" value="1"/>
</dbReference>
<dbReference type="PIRSF" id="PIRSF006809">
    <property type="entry name" value="GTP-binding_hflX_prd"/>
    <property type="match status" value="1"/>
</dbReference>
<protein>
    <recommendedName>
        <fullName evidence="5">GTPase HflX</fullName>
    </recommendedName>
    <alternativeName>
        <fullName evidence="5">GTP-binding protein HflX</fullName>
    </alternativeName>
</protein>
<organism evidence="8 9">
    <name type="scientific">Lacticaseibacillus pabuli</name>
    <dbReference type="NCBI Taxonomy" id="3025672"/>
    <lineage>
        <taxon>Bacteria</taxon>
        <taxon>Bacillati</taxon>
        <taxon>Bacillota</taxon>
        <taxon>Bacilli</taxon>
        <taxon>Lactobacillales</taxon>
        <taxon>Lactobacillaceae</taxon>
        <taxon>Lacticaseibacillus</taxon>
    </lineage>
</organism>
<evidence type="ECO:0000256" key="6">
    <source>
        <dbReference type="SAM" id="MobiDB-lite"/>
    </source>
</evidence>
<comment type="subunit">
    <text evidence="5">Monomer. Associates with the 50S ribosomal subunit.</text>
</comment>
<gene>
    <name evidence="5 8" type="primary">hflX</name>
    <name evidence="8" type="ORF">PQ472_02790</name>
</gene>
<keyword evidence="4 5" id="KW-0342">GTP-binding</keyword>
<dbReference type="InterPro" id="IPR006073">
    <property type="entry name" value="GTP-bd"/>
</dbReference>
<dbReference type="RefSeq" id="WP_274261158.1">
    <property type="nucleotide sequence ID" value="NZ_CP117884.1"/>
</dbReference>
<dbReference type="InterPro" id="IPR032305">
    <property type="entry name" value="GTP-bd_M"/>
</dbReference>
<dbReference type="Pfam" id="PF01926">
    <property type="entry name" value="MMR_HSR1"/>
    <property type="match status" value="1"/>
</dbReference>
<dbReference type="InterPro" id="IPR027417">
    <property type="entry name" value="P-loop_NTPase"/>
</dbReference>
<keyword evidence="9" id="KW-1185">Reference proteome</keyword>
<feature type="compositionally biased region" description="Gly residues" evidence="6">
    <location>
        <begin position="145"/>
        <end position="155"/>
    </location>
</feature>
<dbReference type="Gene3D" id="3.40.50.300">
    <property type="entry name" value="P-loop containing nucleotide triphosphate hydrolases"/>
    <property type="match status" value="1"/>
</dbReference>
<comment type="subcellular location">
    <subcellularLocation>
        <location evidence="5">Cytoplasm</location>
    </subcellularLocation>
    <text evidence="5">May associate with membranes.</text>
</comment>
<evidence type="ECO:0000256" key="2">
    <source>
        <dbReference type="ARBA" id="ARBA00022741"/>
    </source>
</evidence>
<feature type="domain" description="Hflx-type G" evidence="7">
    <location>
        <begin position="205"/>
        <end position="377"/>
    </location>
</feature>
<dbReference type="NCBIfam" id="TIGR03156">
    <property type="entry name" value="GTP_HflX"/>
    <property type="match status" value="1"/>
</dbReference>